<evidence type="ECO:0000256" key="1">
    <source>
        <dbReference type="ARBA" id="ARBA00022737"/>
    </source>
</evidence>
<dbReference type="SUPFAM" id="SSF52540">
    <property type="entry name" value="P-loop containing nucleoside triphosphate hydrolases"/>
    <property type="match status" value="1"/>
</dbReference>
<evidence type="ECO:0000256" key="2">
    <source>
        <dbReference type="ARBA" id="ARBA00023054"/>
    </source>
</evidence>
<dbReference type="PRINTS" id="PR00380">
    <property type="entry name" value="KINESINHEAVY"/>
</dbReference>
<evidence type="ECO:0000313" key="8">
    <source>
        <dbReference type="EMBL" id="CAD9084591.1"/>
    </source>
</evidence>
<dbReference type="SMART" id="SM00698">
    <property type="entry name" value="MORN"/>
    <property type="match status" value="6"/>
</dbReference>
<sequence>MTLDPTLTPHESSSGAEQQNQTAHIIQKHFNHVRVGVRLAPITATELQNQAQRTIEVKPPNTLIAYYPESGEGLLYEFDFVFEQRTAFEDIFKKVGFPSVNCFLEGYNSCIMSYGPSRTGKTELFFGSYGGQARAGEFGNEDETGLITNCLKETFTYLANAPDHISYTVIFSFWEMNNNDVFDLLNPQIAGSSKKNPLKYKVRRHPEYGVYITNLSEVEVRSWDELEELIDSGTIISQKQAHQRGTRWHSFLKLTLIREDARQPELTVKSSLSFINLKGTDRIGQLGAKGQLLKEGASLNQSMTALGTSIHNVVSYTRKRLSQAQNAQEAHEMKKTFPRETFGMFGDSKITAVLSEALSGNTCTSIVCSVSPTEFHYLETMDALENIRIASHIPSCPQRGDVTTEAFLLHQQIEKLRQEVGPTNLAEGHPLSESQEKLHRLEQQFKELTSGVQDEIEDMHRFPTLRVQQARETKREPEPLELPEDADTRLWKKNHTHSLKHGSRHTFYHPKKSGFKTTYKGQWSGNERSGEGTLETDTFKYTGGWKDGKRDGYGVYWKKAPKKKQTKKAGGMLSDPSKKKKHVTNSSMKKASNYTRIYAGFWRDGKKHGEGIYYYKNGDIYDGEWREDKRSGEGTLFVANGTKYEGEWYNDAQEGFGILYELNGNRYEGQFQEGKKHGSGVYYYVDKCRRYKGEWIEDVAKCGEISDYNKDVDESDAEIERMTGEVILLPKVQLRDHQSVLEEMKIHLRNAYAEKQQGRTNADGPFAAEEIYSDEEGGGESFENQLIKNMRDMDF</sequence>
<dbReference type="Pfam" id="PF00225">
    <property type="entry name" value="Kinesin"/>
    <property type="match status" value="1"/>
</dbReference>
<evidence type="ECO:0000259" key="7">
    <source>
        <dbReference type="PROSITE" id="PS50067"/>
    </source>
</evidence>
<dbReference type="GO" id="GO:0007018">
    <property type="term" value="P:microtubule-based movement"/>
    <property type="evidence" value="ECO:0007669"/>
    <property type="project" value="InterPro"/>
</dbReference>
<dbReference type="PANTHER" id="PTHR47968">
    <property type="entry name" value="CENTROMERE PROTEIN E"/>
    <property type="match status" value="1"/>
</dbReference>
<proteinExistence type="inferred from homology"/>
<dbReference type="InterPro" id="IPR001752">
    <property type="entry name" value="Kinesin_motor_dom"/>
</dbReference>
<evidence type="ECO:0000256" key="5">
    <source>
        <dbReference type="SAM" id="Coils"/>
    </source>
</evidence>
<dbReference type="GO" id="GO:0008017">
    <property type="term" value="F:microtubule binding"/>
    <property type="evidence" value="ECO:0007669"/>
    <property type="project" value="InterPro"/>
</dbReference>
<evidence type="ECO:0000256" key="6">
    <source>
        <dbReference type="SAM" id="MobiDB-lite"/>
    </source>
</evidence>
<organism evidence="8">
    <name type="scientific">Percolomonas cosmopolitus</name>
    <dbReference type="NCBI Taxonomy" id="63605"/>
    <lineage>
        <taxon>Eukaryota</taxon>
        <taxon>Discoba</taxon>
        <taxon>Heterolobosea</taxon>
        <taxon>Tetramitia</taxon>
        <taxon>Eutetramitia</taxon>
        <taxon>Percolomonadidae</taxon>
        <taxon>Percolomonas</taxon>
    </lineage>
</organism>
<protein>
    <recommendedName>
        <fullName evidence="7">Kinesin motor domain-containing protein</fullName>
    </recommendedName>
</protein>
<dbReference type="Gene3D" id="3.40.850.10">
    <property type="entry name" value="Kinesin motor domain"/>
    <property type="match status" value="1"/>
</dbReference>
<dbReference type="PROSITE" id="PS50067">
    <property type="entry name" value="KINESIN_MOTOR_2"/>
    <property type="match status" value="1"/>
</dbReference>
<dbReference type="SMART" id="SM00129">
    <property type="entry name" value="KISc"/>
    <property type="match status" value="1"/>
</dbReference>
<dbReference type="InterPro" id="IPR036961">
    <property type="entry name" value="Kinesin_motor_dom_sf"/>
</dbReference>
<gene>
    <name evidence="8" type="ORF">PCOS0759_LOCUS7845</name>
</gene>
<evidence type="ECO:0000256" key="4">
    <source>
        <dbReference type="PROSITE-ProRule" id="PRU00283"/>
    </source>
</evidence>
<name>A0A7S1PIX9_9EUKA</name>
<reference evidence="8" key="1">
    <citation type="submission" date="2021-01" db="EMBL/GenBank/DDBJ databases">
        <authorList>
            <person name="Corre E."/>
            <person name="Pelletier E."/>
            <person name="Niang G."/>
            <person name="Scheremetjew M."/>
            <person name="Finn R."/>
            <person name="Kale V."/>
            <person name="Holt S."/>
            <person name="Cochrane G."/>
            <person name="Meng A."/>
            <person name="Brown T."/>
            <person name="Cohen L."/>
        </authorList>
    </citation>
    <scope>NUCLEOTIDE SEQUENCE</scope>
    <source>
        <strain evidence="8">WS</strain>
    </source>
</reference>
<feature type="region of interest" description="Disordered" evidence="6">
    <location>
        <begin position="564"/>
        <end position="586"/>
    </location>
</feature>
<dbReference type="InterPro" id="IPR003409">
    <property type="entry name" value="MORN"/>
</dbReference>
<dbReference type="InterPro" id="IPR027417">
    <property type="entry name" value="P-loop_NTPase"/>
</dbReference>
<dbReference type="PANTHER" id="PTHR47968:SF75">
    <property type="entry name" value="CENTROMERE-ASSOCIATED PROTEIN E"/>
    <property type="match status" value="1"/>
</dbReference>
<keyword evidence="2 5" id="KW-0175">Coiled coil</keyword>
<comment type="similarity">
    <text evidence="4">Belongs to the TRAFAC class myosin-kinesin ATPase superfamily. Kinesin family.</text>
</comment>
<keyword evidence="3 4" id="KW-0505">Motor protein</keyword>
<keyword evidence="1" id="KW-0677">Repeat</keyword>
<feature type="coiled-coil region" evidence="5">
    <location>
        <begin position="431"/>
        <end position="458"/>
    </location>
</feature>
<dbReference type="GO" id="GO:0005524">
    <property type="term" value="F:ATP binding"/>
    <property type="evidence" value="ECO:0007669"/>
    <property type="project" value="UniProtKB-UniRule"/>
</dbReference>
<dbReference type="EMBL" id="HBGD01009534">
    <property type="protein sequence ID" value="CAD9084591.1"/>
    <property type="molecule type" value="Transcribed_RNA"/>
</dbReference>
<dbReference type="Gene3D" id="2.20.110.10">
    <property type="entry name" value="Histone H3 K4-specific methyltransferase SET7/9 N-terminal domain"/>
    <property type="match status" value="2"/>
</dbReference>
<dbReference type="SUPFAM" id="SSF82185">
    <property type="entry name" value="Histone H3 K4-specific methyltransferase SET7/9 N-terminal domain"/>
    <property type="match status" value="2"/>
</dbReference>
<feature type="binding site" evidence="4">
    <location>
        <begin position="115"/>
        <end position="122"/>
    </location>
    <ligand>
        <name>ATP</name>
        <dbReference type="ChEBI" id="CHEBI:30616"/>
    </ligand>
</feature>
<feature type="domain" description="Kinesin motor" evidence="7">
    <location>
        <begin position="32"/>
        <end position="393"/>
    </location>
</feature>
<dbReference type="InterPro" id="IPR027640">
    <property type="entry name" value="Kinesin-like_fam"/>
</dbReference>
<dbReference type="GO" id="GO:0003777">
    <property type="term" value="F:microtubule motor activity"/>
    <property type="evidence" value="ECO:0007669"/>
    <property type="project" value="InterPro"/>
</dbReference>
<keyword evidence="4" id="KW-0067">ATP-binding</keyword>
<dbReference type="Pfam" id="PF02493">
    <property type="entry name" value="MORN"/>
    <property type="match status" value="6"/>
</dbReference>
<evidence type="ECO:0000256" key="3">
    <source>
        <dbReference type="ARBA" id="ARBA00023175"/>
    </source>
</evidence>
<accession>A0A7S1PIX9</accession>
<dbReference type="AlphaFoldDB" id="A0A7S1PIX9"/>
<keyword evidence="4" id="KW-0547">Nucleotide-binding</keyword>
<feature type="compositionally biased region" description="Polar residues" evidence="6">
    <location>
        <begin position="9"/>
        <end position="21"/>
    </location>
</feature>
<feature type="region of interest" description="Disordered" evidence="6">
    <location>
        <begin position="1"/>
        <end position="21"/>
    </location>
</feature>